<dbReference type="InterPro" id="IPR015424">
    <property type="entry name" value="PyrdxlP-dep_Trfase"/>
</dbReference>
<feature type="region of interest" description="Disordered" evidence="1">
    <location>
        <begin position="108"/>
        <end position="152"/>
    </location>
</feature>
<feature type="compositionally biased region" description="Polar residues" evidence="1">
    <location>
        <begin position="108"/>
        <end position="128"/>
    </location>
</feature>
<name>A0ABQ4NEK3_9BACL</name>
<dbReference type="EMBL" id="BOVJ01000197">
    <property type="protein sequence ID" value="GIQ66624.1"/>
    <property type="molecule type" value="Genomic_DNA"/>
</dbReference>
<evidence type="ECO:0000256" key="1">
    <source>
        <dbReference type="SAM" id="MobiDB-lite"/>
    </source>
</evidence>
<gene>
    <name evidence="2" type="ORF">PACILC2_51920</name>
</gene>
<feature type="compositionally biased region" description="Low complexity" evidence="1">
    <location>
        <begin position="129"/>
        <end position="142"/>
    </location>
</feature>
<sequence length="152" mass="16676">MHPLAQQLNETLERENPHVSAMLSSLGKAIYFPKVGILSQSAEAKAKAKKFNATIGIAIENGQPMHLDVIQNTLSEYDPKDLYEYAPPAGKPELRAAWRSRLLKETPSLGTKKSAIRSQRTRSPTDLASSPTCSPTPETPLSFRIKTGKTMS</sequence>
<organism evidence="2 3">
    <name type="scientific">Paenibacillus cisolokensis</name>
    <dbReference type="NCBI Taxonomy" id="1658519"/>
    <lineage>
        <taxon>Bacteria</taxon>
        <taxon>Bacillati</taxon>
        <taxon>Bacillota</taxon>
        <taxon>Bacilli</taxon>
        <taxon>Bacillales</taxon>
        <taxon>Paenibacillaceae</taxon>
        <taxon>Paenibacillus</taxon>
    </lineage>
</organism>
<comment type="caution">
    <text evidence="2">The sequence shown here is derived from an EMBL/GenBank/DDBJ whole genome shotgun (WGS) entry which is preliminary data.</text>
</comment>
<dbReference type="InterPro" id="IPR015421">
    <property type="entry name" value="PyrdxlP-dep_Trfase_major"/>
</dbReference>
<dbReference type="SUPFAM" id="SSF53383">
    <property type="entry name" value="PLP-dependent transferases"/>
    <property type="match status" value="1"/>
</dbReference>
<dbReference type="Gene3D" id="3.40.640.10">
    <property type="entry name" value="Type I PLP-dependent aspartate aminotransferase-like (Major domain)"/>
    <property type="match status" value="1"/>
</dbReference>
<evidence type="ECO:0000313" key="3">
    <source>
        <dbReference type="Proteomes" id="UP000680304"/>
    </source>
</evidence>
<accession>A0ABQ4NEK3</accession>
<evidence type="ECO:0000313" key="2">
    <source>
        <dbReference type="EMBL" id="GIQ66624.1"/>
    </source>
</evidence>
<proteinExistence type="predicted"/>
<protein>
    <submittedName>
        <fullName evidence="2">Uncharacterized protein</fullName>
    </submittedName>
</protein>
<reference evidence="2 3" key="1">
    <citation type="submission" date="2021-04" db="EMBL/GenBank/DDBJ databases">
        <title>Draft genome sequence of Paenibacillus cisolokensis, LC2-13A.</title>
        <authorList>
            <person name="Uke A."/>
            <person name="Chhe C."/>
            <person name="Baramee S."/>
            <person name="Kosugi A."/>
        </authorList>
    </citation>
    <scope>NUCLEOTIDE SEQUENCE [LARGE SCALE GENOMIC DNA]</scope>
    <source>
        <strain evidence="2 3">LC2-13A</strain>
    </source>
</reference>
<dbReference type="Proteomes" id="UP000680304">
    <property type="component" value="Unassembled WGS sequence"/>
</dbReference>
<keyword evidence="3" id="KW-1185">Reference proteome</keyword>